<evidence type="ECO:0000313" key="9">
    <source>
        <dbReference type="EMBL" id="TGE25817.1"/>
    </source>
</evidence>
<evidence type="ECO:0000256" key="6">
    <source>
        <dbReference type="ARBA" id="ARBA00023237"/>
    </source>
</evidence>
<evidence type="ECO:0000256" key="1">
    <source>
        <dbReference type="ARBA" id="ARBA00004571"/>
    </source>
</evidence>
<evidence type="ECO:0000256" key="4">
    <source>
        <dbReference type="ARBA" id="ARBA00022692"/>
    </source>
</evidence>
<feature type="domain" description="Secretin/TonB short N-terminal" evidence="8">
    <location>
        <begin position="77"/>
        <end position="128"/>
    </location>
</feature>
<dbReference type="InterPro" id="IPR008969">
    <property type="entry name" value="CarboxyPept-like_regulatory"/>
</dbReference>
<name>A0A4Z0Q6V0_9BACT</name>
<protein>
    <submittedName>
        <fullName evidence="9">SusC/RagA family TonB-linked outer membrane protein</fullName>
    </submittedName>
</protein>
<dbReference type="SMART" id="SM00965">
    <property type="entry name" value="STN"/>
    <property type="match status" value="1"/>
</dbReference>
<dbReference type="GO" id="GO:0009279">
    <property type="term" value="C:cell outer membrane"/>
    <property type="evidence" value="ECO:0007669"/>
    <property type="project" value="UniProtKB-SubCell"/>
</dbReference>
<comment type="similarity">
    <text evidence="7">Belongs to the TonB-dependent receptor family.</text>
</comment>
<dbReference type="Pfam" id="PF07660">
    <property type="entry name" value="STN"/>
    <property type="match status" value="1"/>
</dbReference>
<keyword evidence="2 7" id="KW-0813">Transport</keyword>
<dbReference type="PROSITE" id="PS52016">
    <property type="entry name" value="TONB_DEPENDENT_REC_3"/>
    <property type="match status" value="1"/>
</dbReference>
<accession>A0A4Z0Q6V0</accession>
<evidence type="ECO:0000256" key="7">
    <source>
        <dbReference type="PROSITE-ProRule" id="PRU01360"/>
    </source>
</evidence>
<gene>
    <name evidence="9" type="ORF">E5K00_11685</name>
</gene>
<keyword evidence="10" id="KW-1185">Reference proteome</keyword>
<comment type="caution">
    <text evidence="9">The sequence shown here is derived from an EMBL/GenBank/DDBJ whole genome shotgun (WGS) entry which is preliminary data.</text>
</comment>
<organism evidence="9 10">
    <name type="scientific">Hymenobacter aquaticus</name>
    <dbReference type="NCBI Taxonomy" id="1867101"/>
    <lineage>
        <taxon>Bacteria</taxon>
        <taxon>Pseudomonadati</taxon>
        <taxon>Bacteroidota</taxon>
        <taxon>Cytophagia</taxon>
        <taxon>Cytophagales</taxon>
        <taxon>Hymenobacteraceae</taxon>
        <taxon>Hymenobacter</taxon>
    </lineage>
</organism>
<dbReference type="InterPro" id="IPR036942">
    <property type="entry name" value="Beta-barrel_TonB_sf"/>
</dbReference>
<dbReference type="RefSeq" id="WP_135463393.1">
    <property type="nucleotide sequence ID" value="NZ_SRLC01000001.1"/>
</dbReference>
<evidence type="ECO:0000259" key="8">
    <source>
        <dbReference type="SMART" id="SM00965"/>
    </source>
</evidence>
<dbReference type="InterPro" id="IPR011662">
    <property type="entry name" value="Secretin/TonB_short_N"/>
</dbReference>
<dbReference type="Gene3D" id="2.170.130.10">
    <property type="entry name" value="TonB-dependent receptor, plug domain"/>
    <property type="match status" value="1"/>
</dbReference>
<proteinExistence type="inferred from homology"/>
<keyword evidence="4 7" id="KW-0812">Transmembrane</keyword>
<keyword evidence="6 7" id="KW-0998">Cell outer membrane</keyword>
<dbReference type="Pfam" id="PF07715">
    <property type="entry name" value="Plug"/>
    <property type="match status" value="1"/>
</dbReference>
<dbReference type="InterPro" id="IPR039426">
    <property type="entry name" value="TonB-dep_rcpt-like"/>
</dbReference>
<evidence type="ECO:0000256" key="3">
    <source>
        <dbReference type="ARBA" id="ARBA00022452"/>
    </source>
</evidence>
<evidence type="ECO:0000256" key="2">
    <source>
        <dbReference type="ARBA" id="ARBA00022448"/>
    </source>
</evidence>
<dbReference type="EMBL" id="SRLC01000001">
    <property type="protein sequence ID" value="TGE25817.1"/>
    <property type="molecule type" value="Genomic_DNA"/>
</dbReference>
<dbReference type="SUPFAM" id="SSF49464">
    <property type="entry name" value="Carboxypeptidase regulatory domain-like"/>
    <property type="match status" value="1"/>
</dbReference>
<keyword evidence="3 7" id="KW-1134">Transmembrane beta strand</keyword>
<dbReference type="OrthoDB" id="9768177at2"/>
<dbReference type="InterPro" id="IPR037066">
    <property type="entry name" value="Plug_dom_sf"/>
</dbReference>
<dbReference type="AlphaFoldDB" id="A0A4Z0Q6V0"/>
<sequence>MNLRLLPEFAFRCNPTTRTAGKALLVASSLLLANLSAGNSAQLQAASSGATAATITLKAKDKDVTYLLREIERQSSYVFIYSDNRLDKRRRQTINLTNVPLETALDQVLRPLGMEYRIVGQQIILTARRTDTSAAGLPTPTNGSLVALSGTPAPVLRRPAAAARTVSGTVTARDGSGPLPGVNVVVKGTTVGTATNAEGFFTLEVPEGATTLVFSYIGFTAQEVEIGSQTTLAVALAPDAKTLSEVVVTGFGLERQRKSLGYSVQDVKAAEIVVAREPNIINSLSGKLAGVQINRNGSGPAGSTNIIIRGYTSLTRDSRPLVVVDGVPIDNTNLQQASRLGGFDSGDGLSTINPEDIESISVLKGGNAAALYGNRAANGVLIVTTKKGRKNQGLGVSLNSNTTFDRVQVLTDYQNEYGQGTQGRFLSNTAGQPILTADGFPQIQQAGENIGSWGPRMEGQLARHWTGEIKPYSPQPDNIRDFFETGYTTSNTVALTGGTDKSTLRVSLSDLRNKGTYPNSSLVRDNVTLRGTTSLGDKLSVDTKLNYTLSRTYNRPTLGASPDNVMTQFLYMPRSVYIDDLRDYRDPVTLQPRLWNLNTQLGAGVLASGTQRQNPFWAAYLNTNEVSQDRVNGSVAIRYDILPWLWLQVRGGTDFYTSRSGYRYASWTSWNTTAVPDRGGLSESTFRVKETNMDFILSGTRNLSEDFELTAQAFGNLLQRSNEQAGASTQGLSVPNLFTIDNGAARVPIYNFSRSEVQSLFGRAQLSFRNAVFLEATGRNDWDSTLPRGNWSYFYPSTSLAVSYTDLLKLDSKVLSLGKLRASWARVGKGASAYELTTLYDLGSGIANAPGVGSSHLGQPFANLQDQLPTINLKPQTTRSIEFGSEMRFFKDRAGLDLTVYRTNTFNQVTSIGVTAASGFRSQLINAGDIQNQGLEIVGLVTPVKLENGFRWDMTANWAKNQSKVVALNEGGVSYFLGNESNNVSVVAAVGKPFGDIFGTVLQRAPDGRLLVDANGFPLASTSNNNKLGNFQPDWFGGLSNTFSYKGLSLSVLLDARWGGQIYSVSQQVASVRGNAKQTLEGRQGWYESEAARLAAGATPANWTPTGGVYVEGVVKNADGSFTPKAGFVNPESYWARLATVSEPFVYDATFVKLREVALGYRLPTALLSKAKFIRGASFSIVGRNLAFLRRDTQGFDPESGYNLSRAQGLESGGYPNSRSLGYNLNLEF</sequence>
<dbReference type="Pfam" id="PF13715">
    <property type="entry name" value="CarbopepD_reg_2"/>
    <property type="match status" value="1"/>
</dbReference>
<reference evidence="9 10" key="1">
    <citation type="submission" date="2019-04" db="EMBL/GenBank/DDBJ databases">
        <authorList>
            <person name="Feng G."/>
            <person name="Zhang J."/>
            <person name="Zhu H."/>
        </authorList>
    </citation>
    <scope>NUCLEOTIDE SEQUENCE [LARGE SCALE GENOMIC DNA]</scope>
    <source>
        <strain evidence="9 10">JCM 31653</strain>
    </source>
</reference>
<comment type="subcellular location">
    <subcellularLocation>
        <location evidence="1 7">Cell outer membrane</location>
        <topology evidence="1 7">Multi-pass membrane protein</topology>
    </subcellularLocation>
</comment>
<keyword evidence="5 7" id="KW-0472">Membrane</keyword>
<dbReference type="Proteomes" id="UP000297549">
    <property type="component" value="Unassembled WGS sequence"/>
</dbReference>
<dbReference type="Gene3D" id="2.60.40.1120">
    <property type="entry name" value="Carboxypeptidase-like, regulatory domain"/>
    <property type="match status" value="1"/>
</dbReference>
<dbReference type="InterPro" id="IPR012910">
    <property type="entry name" value="Plug_dom"/>
</dbReference>
<dbReference type="Gene3D" id="2.40.170.20">
    <property type="entry name" value="TonB-dependent receptor, beta-barrel domain"/>
    <property type="match status" value="1"/>
</dbReference>
<dbReference type="SUPFAM" id="SSF56935">
    <property type="entry name" value="Porins"/>
    <property type="match status" value="1"/>
</dbReference>
<evidence type="ECO:0000313" key="10">
    <source>
        <dbReference type="Proteomes" id="UP000297549"/>
    </source>
</evidence>
<evidence type="ECO:0000256" key="5">
    <source>
        <dbReference type="ARBA" id="ARBA00023136"/>
    </source>
</evidence>